<dbReference type="EMBL" id="CADCWM010000399">
    <property type="protein sequence ID" value="CAA9556628.1"/>
    <property type="molecule type" value="Genomic_DNA"/>
</dbReference>
<dbReference type="InterPro" id="IPR051812">
    <property type="entry name" value="SPI_LacAB/RpiB"/>
</dbReference>
<evidence type="ECO:0000256" key="3">
    <source>
        <dbReference type="PIRSR" id="PIRSR005384-1"/>
    </source>
</evidence>
<dbReference type="PANTHER" id="PTHR43732:SF1">
    <property type="entry name" value="RIBOSE 5-PHOSPHATE ISOMERASE"/>
    <property type="match status" value="1"/>
</dbReference>
<dbReference type="NCBIfam" id="NF004051">
    <property type="entry name" value="PRK05571.1"/>
    <property type="match status" value="1"/>
</dbReference>
<feature type="active site" description="Proton donor" evidence="3">
    <location>
        <position position="98"/>
    </location>
</feature>
<keyword evidence="2 4" id="KW-0413">Isomerase</keyword>
<dbReference type="Pfam" id="PF02502">
    <property type="entry name" value="LacAB_rpiB"/>
    <property type="match status" value="1"/>
</dbReference>
<dbReference type="AlphaFoldDB" id="A0A6J4UP74"/>
<sequence length="158" mass="16835">MRIIVGADHAGFALKGPVVRALREWGHSVEDVGTHTGEPIDFPDVARLVCDPVRGGEADRGVMVCGTGIGACMAANKIPGIRAALCHDMYSAHQCVEHDDANVFCLGAQIVGDQLALDLLKTYLAAEFSTEEHFRRRVVKLAAMERRAAEELGGAGPA</sequence>
<dbReference type="NCBIfam" id="TIGR00689">
    <property type="entry name" value="rpiB_lacA_lacB"/>
    <property type="match status" value="1"/>
</dbReference>
<dbReference type="GO" id="GO:0005975">
    <property type="term" value="P:carbohydrate metabolic process"/>
    <property type="evidence" value="ECO:0007669"/>
    <property type="project" value="InterPro"/>
</dbReference>
<dbReference type="SUPFAM" id="SSF89623">
    <property type="entry name" value="Ribose/Galactose isomerase RpiB/AlsB"/>
    <property type="match status" value="1"/>
</dbReference>
<dbReference type="InterPro" id="IPR003500">
    <property type="entry name" value="RpiB_LacA_LacB"/>
</dbReference>
<dbReference type="InterPro" id="IPR036569">
    <property type="entry name" value="RpiB_LacA_LacB_sf"/>
</dbReference>
<name>A0A6J4UP74_9BACT</name>
<evidence type="ECO:0000313" key="4">
    <source>
        <dbReference type="EMBL" id="CAA9556628.1"/>
    </source>
</evidence>
<dbReference type="NCBIfam" id="TIGR01120">
    <property type="entry name" value="rpiB"/>
    <property type="match status" value="1"/>
</dbReference>
<dbReference type="PIRSF" id="PIRSF005384">
    <property type="entry name" value="RpiB_LacA_B"/>
    <property type="match status" value="1"/>
</dbReference>
<dbReference type="InterPro" id="IPR004785">
    <property type="entry name" value="RpiB"/>
</dbReference>
<dbReference type="GO" id="GO:0004751">
    <property type="term" value="F:ribose-5-phosphate isomerase activity"/>
    <property type="evidence" value="ECO:0007669"/>
    <property type="project" value="UniProtKB-EC"/>
</dbReference>
<proteinExistence type="inferred from homology"/>
<dbReference type="EC" id="5.3.1.6" evidence="4"/>
<dbReference type="PANTHER" id="PTHR43732">
    <property type="entry name" value="RIBOSE 5-PHOSPHATE ISOMERASE-RELATED"/>
    <property type="match status" value="1"/>
</dbReference>
<protein>
    <submittedName>
        <fullName evidence="4">Ribose 5-phosphate isomerase B</fullName>
        <ecNumber evidence="4">5.3.1.6</ecNumber>
    </submittedName>
</protein>
<evidence type="ECO:0000256" key="1">
    <source>
        <dbReference type="ARBA" id="ARBA00008754"/>
    </source>
</evidence>
<reference evidence="4" key="1">
    <citation type="submission" date="2020-02" db="EMBL/GenBank/DDBJ databases">
        <authorList>
            <person name="Meier V. D."/>
        </authorList>
    </citation>
    <scope>NUCLEOTIDE SEQUENCE</scope>
    <source>
        <strain evidence="4">AVDCRST_MAG88</strain>
    </source>
</reference>
<organism evidence="4">
    <name type="scientific">uncultured Thermomicrobiales bacterium</name>
    <dbReference type="NCBI Taxonomy" id="1645740"/>
    <lineage>
        <taxon>Bacteria</taxon>
        <taxon>Pseudomonadati</taxon>
        <taxon>Thermomicrobiota</taxon>
        <taxon>Thermomicrobia</taxon>
        <taxon>Thermomicrobiales</taxon>
        <taxon>environmental samples</taxon>
    </lineage>
</organism>
<dbReference type="Gene3D" id="3.40.1400.10">
    <property type="entry name" value="Sugar-phosphate isomerase, RpiB/LacA/LacB"/>
    <property type="match status" value="1"/>
</dbReference>
<accession>A0A6J4UP74</accession>
<evidence type="ECO:0000256" key="2">
    <source>
        <dbReference type="ARBA" id="ARBA00023235"/>
    </source>
</evidence>
<gene>
    <name evidence="4" type="ORF">AVDCRST_MAG88-1163</name>
</gene>
<feature type="active site" description="Proton acceptor" evidence="3">
    <location>
        <position position="65"/>
    </location>
</feature>
<comment type="similarity">
    <text evidence="1">Belongs to the LacAB/RpiB family.</text>
</comment>